<dbReference type="GO" id="GO:0016020">
    <property type="term" value="C:membrane"/>
    <property type="evidence" value="ECO:0007669"/>
    <property type="project" value="InterPro"/>
</dbReference>
<keyword evidence="5" id="KW-0564">Palmitate</keyword>
<evidence type="ECO:0000256" key="6">
    <source>
        <dbReference type="ARBA" id="ARBA00023288"/>
    </source>
</evidence>
<evidence type="ECO:0000256" key="2">
    <source>
        <dbReference type="ARBA" id="ARBA00022475"/>
    </source>
</evidence>
<keyword evidence="4" id="KW-0472">Membrane</keyword>
<dbReference type="RefSeq" id="WP_069294922.1">
    <property type="nucleotide sequence ID" value="NZ_MCRI01000001.1"/>
</dbReference>
<gene>
    <name evidence="8" type="ORF">A9E74_00336</name>
</gene>
<keyword evidence="3 7" id="KW-0732">Signal</keyword>
<comment type="caution">
    <text evidence="8">The sequence shown here is derived from an EMBL/GenBank/DDBJ whole genome shotgun (WGS) entry which is preliminary data.</text>
</comment>
<evidence type="ECO:0000313" key="9">
    <source>
        <dbReference type="Proteomes" id="UP000094379"/>
    </source>
</evidence>
<dbReference type="AlphaFoldDB" id="A0A1E3GWD0"/>
<feature type="chain" id="PRO_5009128725" evidence="7">
    <location>
        <begin position="19"/>
        <end position="46"/>
    </location>
</feature>
<keyword evidence="2" id="KW-1003">Cell membrane</keyword>
<evidence type="ECO:0000313" key="8">
    <source>
        <dbReference type="EMBL" id="ODN68362.1"/>
    </source>
</evidence>
<dbReference type="Proteomes" id="UP000094379">
    <property type="component" value="Unassembled WGS sequence"/>
</dbReference>
<sequence>MKLIAAFLSLFFILGLTACNTIEGAGRDVEAAGGAVEESARENKNY</sequence>
<dbReference type="PATRIC" id="fig|291169.3.peg.339"/>
<name>A0A1E3GWD0_9GAMM</name>
<keyword evidence="6 8" id="KW-0449">Lipoprotein</keyword>
<comment type="similarity">
    <text evidence="1">Belongs to the EcnA/EcnB lipoprotein family.</text>
</comment>
<dbReference type="Pfam" id="PF08085">
    <property type="entry name" value="Entericidin"/>
    <property type="match status" value="1"/>
</dbReference>
<evidence type="ECO:0000256" key="3">
    <source>
        <dbReference type="ARBA" id="ARBA00022729"/>
    </source>
</evidence>
<keyword evidence="9" id="KW-1185">Reference proteome</keyword>
<evidence type="ECO:0000256" key="5">
    <source>
        <dbReference type="ARBA" id="ARBA00023139"/>
    </source>
</evidence>
<dbReference type="PROSITE" id="PS51257">
    <property type="entry name" value="PROKAR_LIPOPROTEIN"/>
    <property type="match status" value="1"/>
</dbReference>
<feature type="signal peptide" evidence="7">
    <location>
        <begin position="1"/>
        <end position="18"/>
    </location>
</feature>
<evidence type="ECO:0000256" key="1">
    <source>
        <dbReference type="ARBA" id="ARBA00010296"/>
    </source>
</evidence>
<evidence type="ECO:0000256" key="4">
    <source>
        <dbReference type="ARBA" id="ARBA00023136"/>
    </source>
</evidence>
<accession>A0A1E3GWD0</accession>
<dbReference type="GO" id="GO:0009636">
    <property type="term" value="P:response to toxic substance"/>
    <property type="evidence" value="ECO:0007669"/>
    <property type="project" value="InterPro"/>
</dbReference>
<dbReference type="EMBL" id="MCRI01000001">
    <property type="protein sequence ID" value="ODN68362.1"/>
    <property type="molecule type" value="Genomic_DNA"/>
</dbReference>
<reference evidence="8 9" key="1">
    <citation type="submission" date="2016-07" db="EMBL/GenBank/DDBJ databases">
        <title>Draft Genome Sequence of Methylophaga muralis Bur 1.</title>
        <authorList>
            <person name="Vasilenko O.V."/>
            <person name="Doronina N.V."/>
            <person name="Shmareva M.N."/>
            <person name="Tarlachkov S.V."/>
            <person name="Mustakhimov I."/>
            <person name="Trotsenko Y.A."/>
        </authorList>
    </citation>
    <scope>NUCLEOTIDE SEQUENCE [LARGE SCALE GENOMIC DNA]</scope>
    <source>
        <strain evidence="8 9">Bur 1</strain>
    </source>
</reference>
<dbReference type="InterPro" id="IPR012556">
    <property type="entry name" value="Entericidin"/>
</dbReference>
<protein>
    <submittedName>
        <fullName evidence="8">Entericidin B membrane lipoprotein</fullName>
    </submittedName>
</protein>
<proteinExistence type="inferred from homology"/>
<organism evidence="8 9">
    <name type="scientific">Methylophaga muralis</name>
    <dbReference type="NCBI Taxonomy" id="291169"/>
    <lineage>
        <taxon>Bacteria</taxon>
        <taxon>Pseudomonadati</taxon>
        <taxon>Pseudomonadota</taxon>
        <taxon>Gammaproteobacteria</taxon>
        <taxon>Thiotrichales</taxon>
        <taxon>Piscirickettsiaceae</taxon>
        <taxon>Methylophaga</taxon>
    </lineage>
</organism>
<evidence type="ECO:0000256" key="7">
    <source>
        <dbReference type="SAM" id="SignalP"/>
    </source>
</evidence>